<evidence type="ECO:0000256" key="6">
    <source>
        <dbReference type="SAM" id="MobiDB-lite"/>
    </source>
</evidence>
<feature type="region of interest" description="Disordered" evidence="6">
    <location>
        <begin position="2355"/>
        <end position="2405"/>
    </location>
</feature>
<dbReference type="InterPro" id="IPR033305">
    <property type="entry name" value="Hydin-like"/>
</dbReference>
<evidence type="ECO:0000259" key="8">
    <source>
        <dbReference type="Pfam" id="PF22544"/>
    </source>
</evidence>
<protein>
    <submittedName>
        <fullName evidence="9">HYDIN axonemal central pair apparatus protein</fullName>
    </submittedName>
</protein>
<dbReference type="Ensembl" id="ENSSHAT00000008660.2">
    <property type="protein sequence ID" value="ENSSHAP00000008589.2"/>
    <property type="gene ID" value="ENSSHAG00000007440.2"/>
</dbReference>
<dbReference type="GO" id="GO:0002064">
    <property type="term" value="P:epithelial cell development"/>
    <property type="evidence" value="ECO:0007669"/>
    <property type="project" value="Ensembl"/>
</dbReference>
<feature type="domain" description="HYDIN/VesB/CFA65-like Ig-like" evidence="8">
    <location>
        <begin position="4502"/>
        <end position="4595"/>
    </location>
</feature>
<evidence type="ECO:0000313" key="10">
    <source>
        <dbReference type="Proteomes" id="UP000007648"/>
    </source>
</evidence>
<dbReference type="GeneTree" id="ENSGT00610000086095"/>
<reference evidence="9 10" key="1">
    <citation type="journal article" date="2011" name="Proc. Natl. Acad. Sci. U.S.A.">
        <title>Genetic diversity and population structure of the endangered marsupial Sarcophilus harrisii (Tasmanian devil).</title>
        <authorList>
            <person name="Miller W."/>
            <person name="Hayes V.M."/>
            <person name="Ratan A."/>
            <person name="Petersen D.C."/>
            <person name="Wittekindt N.E."/>
            <person name="Miller J."/>
            <person name="Walenz B."/>
            <person name="Knight J."/>
            <person name="Qi J."/>
            <person name="Zhao F."/>
            <person name="Wang Q."/>
            <person name="Bedoya-Reina O.C."/>
            <person name="Katiyar N."/>
            <person name="Tomsho L.P."/>
            <person name="Kasson L.M."/>
            <person name="Hardie R.A."/>
            <person name="Woodbridge P."/>
            <person name="Tindall E.A."/>
            <person name="Bertelsen M.F."/>
            <person name="Dixon D."/>
            <person name="Pyecroft S."/>
            <person name="Helgen K.M."/>
            <person name="Lesk A.M."/>
            <person name="Pringle T.H."/>
            <person name="Patterson N."/>
            <person name="Zhang Y."/>
            <person name="Kreiss A."/>
            <person name="Woods G.M."/>
            <person name="Jones M.E."/>
            <person name="Schuster S.C."/>
        </authorList>
    </citation>
    <scope>NUCLEOTIDE SEQUENCE [LARGE SCALE GENOMIC DNA]</scope>
</reference>
<feature type="compositionally biased region" description="Basic and acidic residues" evidence="6">
    <location>
        <begin position="1927"/>
        <end position="1936"/>
    </location>
</feature>
<dbReference type="FunCoup" id="G3VZI4">
    <property type="interactions" value="55"/>
</dbReference>
<evidence type="ECO:0000256" key="2">
    <source>
        <dbReference type="ARBA" id="ARBA00004496"/>
    </source>
</evidence>
<proteinExistence type="predicted"/>
<dbReference type="HOGENOM" id="CLU_000116_1_0_1"/>
<reference evidence="9" key="2">
    <citation type="submission" date="2025-08" db="UniProtKB">
        <authorList>
            <consortium name="Ensembl"/>
        </authorList>
    </citation>
    <scope>IDENTIFICATION</scope>
</reference>
<dbReference type="Gene3D" id="2.60.40.10">
    <property type="entry name" value="Immunoglobulins"/>
    <property type="match status" value="24"/>
</dbReference>
<feature type="domain" description="Hydin adenylate kinase-like" evidence="7">
    <location>
        <begin position="1984"/>
        <end position="2192"/>
    </location>
</feature>
<feature type="compositionally biased region" description="Basic and acidic residues" evidence="6">
    <location>
        <begin position="2306"/>
        <end position="2316"/>
    </location>
</feature>
<feature type="region of interest" description="Disordered" evidence="6">
    <location>
        <begin position="2502"/>
        <end position="2526"/>
    </location>
</feature>
<feature type="region of interest" description="Disordered" evidence="6">
    <location>
        <begin position="2443"/>
        <end position="2480"/>
    </location>
</feature>
<dbReference type="Pfam" id="PF22544">
    <property type="entry name" value="HYDIN_VesB_CFA65-like_Ig"/>
    <property type="match status" value="3"/>
</dbReference>
<dbReference type="STRING" id="9305.ENSSHAP00000008589"/>
<comment type="subcellular location">
    <subcellularLocation>
        <location evidence="1">Cell projection</location>
        <location evidence="1">Cilium</location>
    </subcellularLocation>
    <subcellularLocation>
        <location evidence="2">Cytoplasm</location>
    </subcellularLocation>
</comment>
<feature type="region of interest" description="Disordered" evidence="6">
    <location>
        <begin position="1860"/>
        <end position="1950"/>
    </location>
</feature>
<keyword evidence="3" id="KW-0963">Cytoplasm</keyword>
<dbReference type="InterPro" id="IPR027417">
    <property type="entry name" value="P-loop_NTPase"/>
</dbReference>
<evidence type="ECO:0000313" key="9">
    <source>
        <dbReference type="Ensembl" id="ENSSHAP00000008589.2"/>
    </source>
</evidence>
<keyword evidence="5" id="KW-0966">Cell projection</keyword>
<feature type="compositionally biased region" description="Polar residues" evidence="6">
    <location>
        <begin position="2104"/>
        <end position="2119"/>
    </location>
</feature>
<dbReference type="InParanoid" id="G3VZI4"/>
<dbReference type="GO" id="GO:0003341">
    <property type="term" value="P:cilium movement"/>
    <property type="evidence" value="ECO:0007669"/>
    <property type="project" value="Ensembl"/>
</dbReference>
<gene>
    <name evidence="9" type="primary">HYDIN</name>
</gene>
<feature type="compositionally biased region" description="Polar residues" evidence="6">
    <location>
        <begin position="2127"/>
        <end position="2139"/>
    </location>
</feature>
<feature type="compositionally biased region" description="Basic and acidic residues" evidence="6">
    <location>
        <begin position="2448"/>
        <end position="2460"/>
    </location>
</feature>
<feature type="compositionally biased region" description="Polar residues" evidence="6">
    <location>
        <begin position="2388"/>
        <end position="2400"/>
    </location>
</feature>
<sequence length="5096" mass="574175">MASGKLQTHVGQTKLVRMLKGFQGSRILAPKLVSEEEANKMPSPSEFLKEMSLSTEERLSSTRVMCRPQITELLDMGETTHQKFSTVDLDQTLFQPFPSEIVFQNYDACEVLEVPLILRNNDKIPRLVKIVEESSPYFKVISPNDICNKVAPGVPSTFRILFTPEENKDYSHVLTCVTEREKFIVPIKARGARAILDFPDELNFGVCPVKYSTQKILLVRNIGNREAVFHIQIRSPFSIEPSVGIVRVGDTMQLAVDFEPLLLGDHSEKLIVNYDTGEKVCVSLYGAGADMNIRLDKNSLIIEKTYISLSNQRNIIIHNRSNIIAHFQWKVHATQEEEDKEKARLCDNLTKEEEKKTEELLQECILDPSLREHLSVISHAFQNQRRIVQSNDMLFFGTIFVIEPVEGDVWPNSTTQISVIFYPREAKLYQQTIYCDISGRECRLPLRIKGEGMGPKTIFNFDVLDIGKAFVGSVHSYEAILSNKGSIDALFNLEPPTTPLGSCFIFNPKEGIVEPSGLQTIQISFSSNILGHFQEEFLFSINGSPEPVKLTIRGCVIGPTFHFNVPSLDFGDVSFGFPRTLTCSLNNTSLIPMTFKLRVPGDGVGEPSVTSLEQTLDIKKSSWKNESSPAIKPREFTIDPVSGTIRSQGFTAVRVTLCSNTVQKYQLALVVDVEGIGEEVLALLITARCVVPKLRVVNPELNYGYCFLKYPYKRKVQLVNDDDLPGCYGVLLPEYEEPPTVLFSSPSPCGIINPRSTVELMVVLETQILGEYECTVYISIFGSKDPPLPIHLKSIGEGPVVNVFPDKIDFGNIYVLKDATKILHLSNQSFITACFTAHLANKKSLWKISPDEGIVPPESEVLLTVTANLDDMLPFSDMIVLSIQNSSSYQIPVKAVGKGTTIVSDKPFAPELNLGAHFSVDPYFYHLKLTNKGRRFHQLFWMNEGFHHNNKQKRPVHANPLIMNNPQGSNPHNPVFQIHPVRMELAPGQTSELVLEGFSDVPKFVKERLVCYAIIGGNIRKTQLMTVSVICEFIGPLVVFSTKKLIYILEKQPHTELEPQFKLLTMKNVSSLPVRAILTTKEPFYLCDLSHSLLPRPYGPMVMEVGTEKKLMIKFDPCMRSDLNQWISEEVLSIKYLEHPQVDYVNLRGEVHFPNLTFETMEVDFGCILNDTEEIRYIQMVNCSPLVVKFRWSFLVDDNENQIRFVTGQRKPYSAPLHVWSQSLETQQELVTPAPAASPVTPAPPSLAIETDEFVEHVILNENHIHEEREKKLLVPSDVVNMEPLKSSIEDVERTLITQSQVEFQDSLWIFEQDDSFTIGVEEVFDILPLYGVLPPLSSHQVSFAFYGHCDIIAQVKALCEVEGGPTYEITLKGEASLVSYKFDTKEINYGLQMFDHVMENDLTLKNIGKVGFEFKVLDGNQNSLDGPQPGMPLILPRSGFIHSNKEQVLKVYYLPGVPEVFERSFQIQIAHLEPETLTLRGEGIFPRISLDLPRNIKGNEKYEEFLREARRNLGKDSSKDELSIYPDPVTETTSEEDCLASHLDVQIQTEVERLIMRQHALEQQKLLNLEESFFSHRSRRKLLQAHLPEYILDFGYIILGNVRSRSVKVTNTSSLPVSFHIEKSALQDSGFSVQLDRVRNLPYCEMEVLEVKCDPQAANVSVGNKEVILPIKVVGGPTLQVCIRAKVTIPALSLSHDKLEFGTIQCGQCQVATFQLHNELSVPCEWSISNLKQTSKKLYTQNLIINIAHSSQKLPFLVQGNGLEPRLEFSPSVLELGPLLPYASGDEAEVIVKNPCNFPIEFYSLEFDQEYLLEEKILRNLKGYDACNTLLLPPRGPGEKLPPEVTDYYKELMRLREEQKTKPTEYVGQENAEEEDSHSTEPMTSPSVRRTSLSRGVSVTSTFEERHLRAIESRNIQGEEEEEENLDRFFSHGAEKPQSASETRSVEEVGEIDNNPVSRCIARYLGISTSPDSHIAKHRRGIAIIVHGSPLSGKTAACNSLAKYYNAAYLTLDSIVLDALSDSNSIPGLRARELCMRATTEQSIRDVEESVKEAAMVTESSLAQTSIGLSRVSTENLAKHISEATLASPENRTAPSKGFRGSVINTKTKSDSHGSGSQKQHHQLHQSETSGSQIPSSPLTYTPIHLRLVGSSSEGDMGLFSCVLPDDLLVQIIEERIQLSDCYRGVVFDGIETVFARSPACALQCLLRAINNREHIYFINVAQDYNVMKAREKAKMEKIEQEQQEMIAKEKARLQKMDEEEYDALTEEEKMMFDMEILQAIRERKKRKQEKLARELQEKRIQQELERQREEEEMKKKNKRKREPIKEELTAKKALGQRQASQIQGININAKADARSDIGLERKGSMKEQLSGEDKKEEKRKRSKQQLGETLPSQTTAEQLESERDLLRDAEKQLAQKFKVYEMNLKEIQQILMSWDRKQGIWIPHPGTEDTQHEPEEQRQAPSGRKGRKDRERERLERLEKERAEKERLEKEKAEKERLEKLKAMEDKSDGEVEEEDHEGKKDFGVPCLDFQPTVSEEFNWKQIIETEKLPSIEQMTEILDVGVAELPIPPPTLFSMIPFPPKRVPVVMSDILKHFTFVVPASEDAATSDDKKETESEADASTSTPPAKTQEEQQIITSKGRSRLKDKSETLRESTKEKRSRAGTSKKMPQVLPVPSITPLTGLDQSTFTTRQVQEKIMRLNNFRWIIPALGEVVLRVHFSSNETGIFDQTFNFEVLGTRRQYQLYCRGICTYPSISREIRVVFPHWKKDAKPEEIIYKKYIMNQEMFHFGPLLCGKSRDKYKAVQFPDNMEKLTILNNSPLPAEVAFFFQNDVKANTYILDPPMMNLKPNEKQILSVWAYPTSVGVFDDTIICCIKENPEPVIFKITCQGIRPELELDHKQLHFEKLLLHRRDTKVIFMRNVTALPVAWRVGSLEHLGEDFSISKVQGIIQPGNEYSLQLHFQPTKAVNIKKAIRLEVLDAEYLIGVVQIENIQIFAESYDIALDITFPKAGNEGALDFGVVRVMEEVKQFLSLKNKGKYEIAFSFSLESLAPHQPNVHSILSIQPKKGSLTTADRPTNVQVIFRSKKEVKIENKPVLRCQIIEPNGLEGSEVIASIPIKFSVNVVFSRYAISPSSVINFGAMLCGSRKTSTFSIENQGVLDFKFSISRLIRDMPFIHTRKTGLSHNAKHARSKENVSFYRFSATKGIKGNDSMQKEMTSTVNQARFTLNMFSVFPGFGTVPPGGQQMITVECFADPVGRCEEFLAIEISDRDPKDQLGGIPYTLIAEACLPAFVIDDMASIFEEHLICNNTNLYQALQTTESGGIFLEDENKFIFCNVLVGHQAKARFKLSNTGKIPCDINVSVKPVSNKVVNRITDIFEVEPTKLSIPSRSQAFATVTFTPPTMQSYQCLFEAFLDGLPNFLSKNRSLSFDIFGEGNLPRVTVVRPILYNNKGNPLLLFKRLLLGNSQKLPLILKNNGTIPAQLHVDLKDRTKVFSLKGRPTTNYVYLTEENNPDGKAKKAHTAFLIIYSGDTAEFDVHFKPSKVGRVVGHIHLSVINNQYEETTIQLLGEGYEDDIILDNIHGLAVSSKSETEITEITEDKMLEELMASARVDHLQFGDCQVGSVYEVTFTMTNRSQVNAVRFEWPVPAPLRFSPQAGHLHAGCSKDITVTLRSRAAVNLKKSLVKCKLSRIVFQQPVDQVPDWDNHMRTVKWIDSGKSPNMPAKKKVTETDPEPAHTVLEENYQDLDLYISAVIDYASFSSQVKEVNFKDTMVFQTRVFEFDLTNTGAVQLGFTWLLSSDEPAKAVSFANPQSSASRGPTGTIFDTARKELSSGGTFRGGSTTESFLSHAYSTSSTYPFSMEPISGIIPVGKSQKIKVKFSPLEVGEFENSIYCQIPNLAPGAQGLMVAVKGKSLLPYCHFDLVESDYISNHKRNPDLGGPNGEPLDVNTRVIEFSALGVGTKNIQTFTIMNPTNKTYSYRWISEEEENLQNPSPFMCLTEGGLIHPEKKAEISFQFTPQCLELTEAFWTFLIPEHSISVPFLLVGRATDPLISLDVPHLTFSSLLMGHEARATVFMINNEEQEFNFAFEDSSCFSEGYVNNLVVKPMEGVIPGMSRLPIDIYFTPKCEGEMNFNLICRVKRKAKPLTLNVKAEGYNMKVEIRCKESSGVVTELSPTQTNVINFDEVGVNECVQCYFTLINPGKFNFNIVSEFDGPKSLQQYFVFSPAETMVEAGQSVSATLSFTPLKKCSVKGVELRLKVTYGPTYVCTLSGSSVTPAVHFSFTNYNFGTCFIYLPGMSLYKQILVIKNNEDKPVNLDCLYTNTAHLEVTWRVVVIKPGKSIEVPITFYPREPMFYKELIPFEINGLSQQIVEIQGKGTEMKVTVLDPENRIVKFGALLPGQVVKRTALIVNHSLISLTFNLVTKFNVMELREVKVITITPCFNITLKPQETCKVDIVFSPNKRVPQFNEEVTLDYTGCLRPLFLINGCCQALEITLDQEHIPFGAVVYQSHATRRLLMMNTGDIGARFQWDSKKFAPNFSITPTKGYITPGMEVAFEVIYRPTELGKESLYKNLPCTIQGSKPLLLTLSGVCVGVSGIKETVNFSCQVRSKQTQSIMLSNRTNQTWNLQPIFEGEHWEGPEFLVLEAHQQNRPYEITYRPLTMNLDNRKHTGSVFFPLPDGTGWLYLLQGTAEAPKAVANIYREVPSKTPYVELLPVENWLNKAQRFRVIVDMIKPEKQDLSMTIKGLDYIDVLAGSKRDYKLNFFSYKEGIFSAKVIFRNEVTSEYLFYLVSFKVLSAGIIKTIDMTTFVRQSTSASIKVENPLPYSVYFTTDCRVPDISIPSQFAVQANSEATISFDFQPLKAGETVGRLNLHQSDLGTYQYELNLKALPSRPEKPVYFQVPLGSNQALNAKFINYTRQKTEYACKTDNQDFHVEKIVFAAPGGQGGTEVNVEVNFEPSQLGEMRGNLYVSSPIGGEYIIPLIGLAQYPKPQGPIQIKAGSSTIIPFKNVFYHHMTYSVIVENPSFSVKTVDTVRSKKTNNIVVSFEGNTSGHKTPITSKLIVSCLSGTGNEAGIKWIYYLKGITP</sequence>
<reference evidence="9" key="3">
    <citation type="submission" date="2025-09" db="UniProtKB">
        <authorList>
            <consortium name="Ensembl"/>
        </authorList>
    </citation>
    <scope>IDENTIFICATION</scope>
</reference>
<feature type="compositionally biased region" description="Basic and acidic residues" evidence="6">
    <location>
        <begin position="2470"/>
        <end position="2480"/>
    </location>
</feature>
<dbReference type="InterPro" id="IPR033768">
    <property type="entry name" value="Hydin_ADK"/>
</dbReference>
<feature type="domain" description="HYDIN/VesB/CFA65-like Ig-like" evidence="8">
    <location>
        <begin position="194"/>
        <end position="287"/>
    </location>
</feature>
<feature type="domain" description="HYDIN/VesB/CFA65-like Ig-like" evidence="8">
    <location>
        <begin position="455"/>
        <end position="555"/>
    </location>
</feature>
<dbReference type="GO" id="GO:1990718">
    <property type="term" value="C:axonemal central pair projection"/>
    <property type="evidence" value="ECO:0007669"/>
    <property type="project" value="Ensembl"/>
</dbReference>
<organism evidence="9 10">
    <name type="scientific">Sarcophilus harrisii</name>
    <name type="common">Tasmanian devil</name>
    <name type="synonym">Sarcophilus laniarius</name>
    <dbReference type="NCBI Taxonomy" id="9305"/>
    <lineage>
        <taxon>Eukaryota</taxon>
        <taxon>Metazoa</taxon>
        <taxon>Chordata</taxon>
        <taxon>Craniata</taxon>
        <taxon>Vertebrata</taxon>
        <taxon>Euteleostomi</taxon>
        <taxon>Mammalia</taxon>
        <taxon>Metatheria</taxon>
        <taxon>Dasyuromorphia</taxon>
        <taxon>Dasyuridae</taxon>
        <taxon>Sarcophilus</taxon>
    </lineage>
</organism>
<dbReference type="GO" id="GO:0036126">
    <property type="term" value="C:sperm flagellum"/>
    <property type="evidence" value="ECO:0007669"/>
    <property type="project" value="Ensembl"/>
</dbReference>
<feature type="region of interest" description="Disordered" evidence="6">
    <location>
        <begin position="2604"/>
        <end position="2680"/>
    </location>
</feature>
<dbReference type="Gene3D" id="3.40.50.300">
    <property type="entry name" value="P-loop containing nucleotide triphosphate hydrolases"/>
    <property type="match status" value="1"/>
</dbReference>
<name>G3VZI4_SARHA</name>
<feature type="compositionally biased region" description="Polar residues" evidence="6">
    <location>
        <begin position="1881"/>
        <end position="1903"/>
    </location>
</feature>
<dbReference type="SUPFAM" id="SSF52540">
    <property type="entry name" value="P-loop containing nucleoside triphosphate hydrolases"/>
    <property type="match status" value="1"/>
</dbReference>
<evidence type="ECO:0000256" key="4">
    <source>
        <dbReference type="ARBA" id="ARBA00023069"/>
    </source>
</evidence>
<dbReference type="GO" id="GO:0030036">
    <property type="term" value="P:actin cytoskeleton organization"/>
    <property type="evidence" value="ECO:0007669"/>
    <property type="project" value="Ensembl"/>
</dbReference>
<dbReference type="Proteomes" id="UP000007648">
    <property type="component" value="Unassembled WGS sequence"/>
</dbReference>
<feature type="compositionally biased region" description="Polar residues" evidence="6">
    <location>
        <begin position="2621"/>
        <end position="2641"/>
    </location>
</feature>
<evidence type="ECO:0000256" key="1">
    <source>
        <dbReference type="ARBA" id="ARBA00004138"/>
    </source>
</evidence>
<dbReference type="InterPro" id="IPR053879">
    <property type="entry name" value="HYDIN_VesB_CFA65-like_Ig"/>
</dbReference>
<dbReference type="Pfam" id="PF17213">
    <property type="entry name" value="Hydin_ADK"/>
    <property type="match status" value="1"/>
</dbReference>
<evidence type="ECO:0000256" key="3">
    <source>
        <dbReference type="ARBA" id="ARBA00022490"/>
    </source>
</evidence>
<dbReference type="GO" id="GO:0060438">
    <property type="term" value="P:trachea development"/>
    <property type="evidence" value="ECO:0007669"/>
    <property type="project" value="Ensembl"/>
</dbReference>
<dbReference type="GO" id="GO:0021591">
    <property type="term" value="P:ventricular system development"/>
    <property type="evidence" value="ECO:0007669"/>
    <property type="project" value="Ensembl"/>
</dbReference>
<feature type="region of interest" description="Disordered" evidence="6">
    <location>
        <begin position="2306"/>
        <end position="2341"/>
    </location>
</feature>
<keyword evidence="4" id="KW-0969">Cilium</keyword>
<feature type="region of interest" description="Disordered" evidence="6">
    <location>
        <begin position="2084"/>
        <end position="2139"/>
    </location>
</feature>
<keyword evidence="10" id="KW-1185">Reference proteome</keyword>
<feature type="compositionally biased region" description="Basic and acidic residues" evidence="6">
    <location>
        <begin position="1904"/>
        <end position="1913"/>
    </location>
</feature>
<dbReference type="GO" id="GO:1904158">
    <property type="term" value="P:axonemal central apparatus assembly"/>
    <property type="evidence" value="ECO:0007669"/>
    <property type="project" value="Ensembl"/>
</dbReference>
<evidence type="ECO:0000256" key="5">
    <source>
        <dbReference type="ARBA" id="ARBA00023273"/>
    </source>
</evidence>
<evidence type="ECO:0000259" key="7">
    <source>
        <dbReference type="Pfam" id="PF17213"/>
    </source>
</evidence>
<dbReference type="eggNOG" id="ENOG502QQ4F">
    <property type="taxonomic scope" value="Eukaryota"/>
</dbReference>
<feature type="compositionally biased region" description="Basic and acidic residues" evidence="6">
    <location>
        <begin position="2355"/>
        <end position="2378"/>
    </location>
</feature>
<dbReference type="CDD" id="cd22265">
    <property type="entry name" value="UDM1_RNF168"/>
    <property type="match status" value="1"/>
</dbReference>
<accession>G3VZI4</accession>
<feature type="compositionally biased region" description="Basic and acidic residues" evidence="6">
    <location>
        <begin position="2502"/>
        <end position="2512"/>
    </location>
</feature>
<feature type="compositionally biased region" description="Basic and acidic residues" evidence="6">
    <location>
        <begin position="2645"/>
        <end position="2659"/>
    </location>
</feature>
<dbReference type="InterPro" id="IPR013783">
    <property type="entry name" value="Ig-like_fold"/>
</dbReference>
<dbReference type="PANTHER" id="PTHR23053:SF0">
    <property type="entry name" value="HYDROCEPHALUS-INDUCING PROTEIN HOMOLOG"/>
    <property type="match status" value="1"/>
</dbReference>
<dbReference type="PANTHER" id="PTHR23053">
    <property type="entry name" value="DLEC1 DELETED IN LUNG AND ESOPHAGEAL CANCER 1"/>
    <property type="match status" value="1"/>
</dbReference>